<gene>
    <name evidence="1" type="ORF">LP422_11785</name>
</gene>
<protein>
    <submittedName>
        <fullName evidence="1">Uncharacterized protein</fullName>
    </submittedName>
</protein>
<name>A0AC61U0T3_9MICO</name>
<proteinExistence type="predicted"/>
<dbReference type="Proteomes" id="UP001059663">
    <property type="component" value="Chromosome"/>
</dbReference>
<dbReference type="EMBL" id="CP087977">
    <property type="protein sequence ID" value="UUZ43619.1"/>
    <property type="molecule type" value="Genomic_DNA"/>
</dbReference>
<reference evidence="1" key="1">
    <citation type="submission" date="2021-11" db="EMBL/GenBank/DDBJ databases">
        <title>Study of the species diversity of bacterial strains isolated from a unique natural object - Shulgan-Tash cave (Bashkiria).</title>
        <authorList>
            <person name="Sazanova A.L."/>
            <person name="Chirak E.R."/>
            <person name="Safronova V.I."/>
        </authorList>
    </citation>
    <scope>NUCLEOTIDE SEQUENCE</scope>
    <source>
        <strain evidence="1">P1</strain>
    </source>
</reference>
<evidence type="ECO:0000313" key="1">
    <source>
        <dbReference type="EMBL" id="UUZ43619.1"/>
    </source>
</evidence>
<sequence>MRVDDVLEDVDAVDEVPGRRGAGRRARSPDPQVPRARTTSSTPMPSWSGSTPATSAPSSRKRRSIDPAP</sequence>
<evidence type="ECO:0000313" key="2">
    <source>
        <dbReference type="Proteomes" id="UP001059663"/>
    </source>
</evidence>
<accession>A0AC61U0T3</accession>
<organism evidence="1 2">
    <name type="scientific">Janibacter limosus</name>
    <dbReference type="NCBI Taxonomy" id="53458"/>
    <lineage>
        <taxon>Bacteria</taxon>
        <taxon>Bacillati</taxon>
        <taxon>Actinomycetota</taxon>
        <taxon>Actinomycetes</taxon>
        <taxon>Micrococcales</taxon>
        <taxon>Intrasporangiaceae</taxon>
        <taxon>Janibacter</taxon>
    </lineage>
</organism>